<keyword evidence="7" id="KW-1185">Reference proteome</keyword>
<dbReference type="Pfam" id="PF03081">
    <property type="entry name" value="Exo70_C"/>
    <property type="match status" value="1"/>
</dbReference>
<dbReference type="EMBL" id="CM017323">
    <property type="protein sequence ID" value="KAE8021293.1"/>
    <property type="molecule type" value="Genomic_DNA"/>
</dbReference>
<name>A0A5N6QUN1_9ROSI</name>
<keyword evidence="3" id="KW-0653">Protein transport</keyword>
<dbReference type="GO" id="GO:0005546">
    <property type="term" value="F:phosphatidylinositol-4,5-bisphosphate binding"/>
    <property type="evidence" value="ECO:0007669"/>
    <property type="project" value="InterPro"/>
</dbReference>
<proteinExistence type="inferred from homology"/>
<dbReference type="SUPFAM" id="SSF74788">
    <property type="entry name" value="Cullin repeat-like"/>
    <property type="match status" value="1"/>
</dbReference>
<dbReference type="Proteomes" id="UP000327013">
    <property type="component" value="Chromosome 3"/>
</dbReference>
<comment type="similarity">
    <text evidence="1 3">Belongs to the EXO70 family.</text>
</comment>
<evidence type="ECO:0000256" key="4">
    <source>
        <dbReference type="SAM" id="MobiDB-lite"/>
    </source>
</evidence>
<comment type="function">
    <text evidence="3">Component of the exocyst complex.</text>
</comment>
<organism evidence="6 7">
    <name type="scientific">Carpinus fangiana</name>
    <dbReference type="NCBI Taxonomy" id="176857"/>
    <lineage>
        <taxon>Eukaryota</taxon>
        <taxon>Viridiplantae</taxon>
        <taxon>Streptophyta</taxon>
        <taxon>Embryophyta</taxon>
        <taxon>Tracheophyta</taxon>
        <taxon>Spermatophyta</taxon>
        <taxon>Magnoliopsida</taxon>
        <taxon>eudicotyledons</taxon>
        <taxon>Gunneridae</taxon>
        <taxon>Pentapetalae</taxon>
        <taxon>rosids</taxon>
        <taxon>fabids</taxon>
        <taxon>Fagales</taxon>
        <taxon>Betulaceae</taxon>
        <taxon>Carpinus</taxon>
    </lineage>
</organism>
<dbReference type="FunFam" id="1.20.1280.170:FF:000003">
    <property type="entry name" value="Exocyst subunit Exo70 family protein"/>
    <property type="match status" value="1"/>
</dbReference>
<feature type="compositionally biased region" description="Basic and acidic residues" evidence="4">
    <location>
        <begin position="434"/>
        <end position="458"/>
    </location>
</feature>
<evidence type="ECO:0000256" key="3">
    <source>
        <dbReference type="RuleBase" id="RU365026"/>
    </source>
</evidence>
<accession>A0A5N6QUN1</accession>
<evidence type="ECO:0000313" key="7">
    <source>
        <dbReference type="Proteomes" id="UP000327013"/>
    </source>
</evidence>
<feature type="region of interest" description="Disordered" evidence="4">
    <location>
        <begin position="1"/>
        <end position="65"/>
    </location>
</feature>
<dbReference type="PANTHER" id="PTHR12542">
    <property type="entry name" value="EXOCYST COMPLEX PROTEIN EXO70"/>
    <property type="match status" value="1"/>
</dbReference>
<evidence type="ECO:0000256" key="1">
    <source>
        <dbReference type="ARBA" id="ARBA00006756"/>
    </source>
</evidence>
<gene>
    <name evidence="6" type="ORF">FH972_007198</name>
</gene>
<evidence type="ECO:0000256" key="2">
    <source>
        <dbReference type="ARBA" id="ARBA00022448"/>
    </source>
</evidence>
<dbReference type="GO" id="GO:0006887">
    <property type="term" value="P:exocytosis"/>
    <property type="evidence" value="ECO:0007669"/>
    <property type="project" value="UniProtKB-KW"/>
</dbReference>
<keyword evidence="3" id="KW-0268">Exocytosis</keyword>
<dbReference type="InterPro" id="IPR016159">
    <property type="entry name" value="Cullin_repeat-like_dom_sf"/>
</dbReference>
<dbReference type="Gene3D" id="1.20.1280.170">
    <property type="entry name" value="Exocyst complex component Exo70"/>
    <property type="match status" value="1"/>
</dbReference>
<feature type="compositionally biased region" description="Basic and acidic residues" evidence="4">
    <location>
        <begin position="29"/>
        <end position="46"/>
    </location>
</feature>
<evidence type="ECO:0000313" key="6">
    <source>
        <dbReference type="EMBL" id="KAE8021293.1"/>
    </source>
</evidence>
<dbReference type="InterPro" id="IPR004140">
    <property type="entry name" value="Exo70"/>
</dbReference>
<protein>
    <recommendedName>
        <fullName evidence="3">Exocyst subunit Exo70 family protein</fullName>
    </recommendedName>
</protein>
<dbReference type="OrthoDB" id="1922221at2759"/>
<dbReference type="GO" id="GO:0000145">
    <property type="term" value="C:exocyst"/>
    <property type="evidence" value="ECO:0007669"/>
    <property type="project" value="InterPro"/>
</dbReference>
<dbReference type="PANTHER" id="PTHR12542:SF93">
    <property type="entry name" value="EXOCYST COMPLEX COMPONENT EXO70C2"/>
    <property type="match status" value="1"/>
</dbReference>
<sequence length="655" mass="74634">MELNQPKKSDSFGRKEGTDTKPTSNMEALGEKTREDDGAEGKKNDEEQTQSEVVPHPHCDLENVSDGIDKFLSSLSAKKDDDDKENDVVPGDIPHELLQQFSDLVEAKLSKPEVDSSFLAAVSRLSKLKKCVRELKPEDSHPSILINRIGGIHERAISFLEEEFRLLLEDSRIGESDAKGKQDHHIQQTELSESIGDHEADFPGYSDDVVSSLNNLAKEMIFGGYESECCQVYAVARSNAFEESLQKLGFENHSIDDIHKMQWEALEREIAIWIEAFKKCTTVYFSGEKALAESVFSNHPSLSDSLFSNLTRGVLIQLLNFVEAVAMTKQRSAEKLFKFLDMYETLRDVVPAMEGLFENECGNELKNEATTARCRLGEAAILMFTDLENSIKADTGKTPVPGGAVHPLTRYTMNYLKYACEYKDTLEQVFREHSRLERADSTSRPSHDETQSFDDQNKSEPQTPFSLQLIRVMELLDSNLETKAKLYKDVGLSNIFMMNNGRYILQKIKGSTEIHDLMGDTWSRKRSSDLRQYHKNYQRETWSKLLGCLSNEGLNVNGKVVRPVLKERFKSFNQMFDEIHKTQSTWVVSDEQLQSELRVSISAVVIPAYRSFLGRFSQYFHTGRQTEKYVKYQPEDIETSIDELFDGNPTPRRRP</sequence>
<evidence type="ECO:0000259" key="5">
    <source>
        <dbReference type="Pfam" id="PF03081"/>
    </source>
</evidence>
<dbReference type="InterPro" id="IPR046364">
    <property type="entry name" value="Exo70_C"/>
</dbReference>
<reference evidence="6 7" key="1">
    <citation type="submission" date="2019-06" db="EMBL/GenBank/DDBJ databases">
        <title>A chromosomal-level reference genome of Carpinus fangiana (Coryloideae, Betulaceae).</title>
        <authorList>
            <person name="Yang X."/>
            <person name="Wang Z."/>
            <person name="Zhang L."/>
            <person name="Hao G."/>
            <person name="Liu J."/>
            <person name="Yang Y."/>
        </authorList>
    </citation>
    <scope>NUCLEOTIDE SEQUENCE [LARGE SCALE GENOMIC DNA]</scope>
    <source>
        <strain evidence="6">Cfa_2016G</strain>
        <tissue evidence="6">Leaf</tissue>
    </source>
</reference>
<dbReference type="AlphaFoldDB" id="A0A5N6QUN1"/>
<dbReference type="GO" id="GO:0015031">
    <property type="term" value="P:protein transport"/>
    <property type="evidence" value="ECO:0007669"/>
    <property type="project" value="UniProtKB-KW"/>
</dbReference>
<keyword evidence="2 3" id="KW-0813">Transport</keyword>
<feature type="domain" description="Exocyst complex subunit Exo70 C-terminal" evidence="5">
    <location>
        <begin position="273"/>
        <end position="643"/>
    </location>
</feature>
<feature type="region of interest" description="Disordered" evidence="4">
    <location>
        <begin position="434"/>
        <end position="461"/>
    </location>
</feature>
<feature type="compositionally biased region" description="Basic and acidic residues" evidence="4">
    <location>
        <begin position="1"/>
        <end position="19"/>
    </location>
</feature>